<reference evidence="4" key="1">
    <citation type="submission" date="2017-09" db="EMBL/GenBank/DDBJ databases">
        <title>Depth-based differentiation of microbial function through sediment-hosted aquifers and enrichment of novel symbionts in the deep terrestrial subsurface.</title>
        <authorList>
            <person name="Probst A.J."/>
            <person name="Ladd B."/>
            <person name="Jarett J.K."/>
            <person name="Geller-Mcgrath D.E."/>
            <person name="Sieber C.M.K."/>
            <person name="Emerson J.B."/>
            <person name="Anantharaman K."/>
            <person name="Thomas B.C."/>
            <person name="Malmstrom R."/>
            <person name="Stieglmeier M."/>
            <person name="Klingl A."/>
            <person name="Woyke T."/>
            <person name="Ryan C.M."/>
            <person name="Banfield J.F."/>
        </authorList>
    </citation>
    <scope>NUCLEOTIDE SEQUENCE [LARGE SCALE GENOMIC DNA]</scope>
</reference>
<dbReference type="InterPro" id="IPR050194">
    <property type="entry name" value="Glycosyltransferase_grp1"/>
</dbReference>
<evidence type="ECO:0000313" key="3">
    <source>
        <dbReference type="EMBL" id="PIT96087.1"/>
    </source>
</evidence>
<dbReference type="Gene3D" id="3.40.50.2000">
    <property type="entry name" value="Glycogen Phosphorylase B"/>
    <property type="match status" value="2"/>
</dbReference>
<feature type="domain" description="Glycosyl transferase family 1" evidence="1">
    <location>
        <begin position="197"/>
        <end position="350"/>
    </location>
</feature>
<sequence>MAEEKKEPRIALIHDHLAQDGGAEKVLKVFSDMYPKAPIFTLLYEPNNAAKYFKNRTIQTSIIQRIPGGVKHYKWFMPFMPMAVEFFNLSTFDVVISDTSSFAKGVITSVKTPHICYCHTPTRYLWSDTHSYIEELPFSKYLKQLIALSLNNIRVWDRLAADRVDFFIANSQFIAKRIKKYYRRDSTVIYPPVETLFFKPQEEKGDYYLAGGRLVPYKRFDLVIEAFKISGRKLKIFGDGPDRDRLHDLAKGFYNIELLGRVNDAEKADLYSGARVFVNPQEEDFGITMVEALASGTPVSAFVSGGAGEIISDDKYGDLFTEQTVEAINASLDRLDSEKRQALDCRSRAEDFSVERFEREVREYVAWAVEEHRK</sequence>
<dbReference type="Proteomes" id="UP000228533">
    <property type="component" value="Unassembled WGS sequence"/>
</dbReference>
<evidence type="ECO:0000259" key="1">
    <source>
        <dbReference type="Pfam" id="PF00534"/>
    </source>
</evidence>
<comment type="caution">
    <text evidence="3">The sequence shown here is derived from an EMBL/GenBank/DDBJ whole genome shotgun (WGS) entry which is preliminary data.</text>
</comment>
<dbReference type="InterPro" id="IPR001296">
    <property type="entry name" value="Glyco_trans_1"/>
</dbReference>
<organism evidence="3 4">
    <name type="scientific">Candidatus Falkowbacteria bacterium CG10_big_fil_rev_8_21_14_0_10_37_14</name>
    <dbReference type="NCBI Taxonomy" id="1974561"/>
    <lineage>
        <taxon>Bacteria</taxon>
        <taxon>Candidatus Falkowiibacteriota</taxon>
    </lineage>
</organism>
<feature type="domain" description="Glycosyltransferase subfamily 4-like N-terminal" evidence="2">
    <location>
        <begin position="21"/>
        <end position="195"/>
    </location>
</feature>
<dbReference type="Pfam" id="PF13439">
    <property type="entry name" value="Glyco_transf_4"/>
    <property type="match status" value="1"/>
</dbReference>
<evidence type="ECO:0000313" key="4">
    <source>
        <dbReference type="Proteomes" id="UP000228533"/>
    </source>
</evidence>
<dbReference type="InterPro" id="IPR028098">
    <property type="entry name" value="Glyco_trans_4-like_N"/>
</dbReference>
<dbReference type="GO" id="GO:0016757">
    <property type="term" value="F:glycosyltransferase activity"/>
    <property type="evidence" value="ECO:0007669"/>
    <property type="project" value="InterPro"/>
</dbReference>
<dbReference type="Pfam" id="PF00534">
    <property type="entry name" value="Glycos_transf_1"/>
    <property type="match status" value="1"/>
</dbReference>
<name>A0A2M6WTG9_9BACT</name>
<dbReference type="PANTHER" id="PTHR45947">
    <property type="entry name" value="SULFOQUINOVOSYL TRANSFERASE SQD2"/>
    <property type="match status" value="1"/>
</dbReference>
<accession>A0A2M6WTG9</accession>
<proteinExistence type="predicted"/>
<dbReference type="AlphaFoldDB" id="A0A2M6WTG9"/>
<evidence type="ECO:0000259" key="2">
    <source>
        <dbReference type="Pfam" id="PF13439"/>
    </source>
</evidence>
<dbReference type="SUPFAM" id="SSF53756">
    <property type="entry name" value="UDP-Glycosyltransferase/glycogen phosphorylase"/>
    <property type="match status" value="1"/>
</dbReference>
<keyword evidence="3" id="KW-0808">Transferase</keyword>
<dbReference type="PANTHER" id="PTHR45947:SF3">
    <property type="entry name" value="SULFOQUINOVOSYL TRANSFERASE SQD2"/>
    <property type="match status" value="1"/>
</dbReference>
<protein>
    <submittedName>
        <fullName evidence="3">Glycosyltransferase family 4 protein</fullName>
    </submittedName>
</protein>
<dbReference type="EMBL" id="PFAM01000013">
    <property type="protein sequence ID" value="PIT96087.1"/>
    <property type="molecule type" value="Genomic_DNA"/>
</dbReference>
<gene>
    <name evidence="3" type="ORF">COT94_02385</name>
</gene>